<dbReference type="PROSITE" id="PS00166">
    <property type="entry name" value="ENOYL_COA_HYDRATASE"/>
    <property type="match status" value="1"/>
</dbReference>
<dbReference type="CDD" id="cd06558">
    <property type="entry name" value="crotonase-like"/>
    <property type="match status" value="1"/>
</dbReference>
<dbReference type="InterPro" id="IPR008927">
    <property type="entry name" value="6-PGluconate_DH-like_C_sf"/>
</dbReference>
<feature type="domain" description="3-hydroxyacyl-CoA dehydrogenase NAD binding" evidence="16">
    <location>
        <begin position="300"/>
        <end position="474"/>
    </location>
</feature>
<comment type="similarity">
    <text evidence="3">In the N-terminal section; belongs to the enoyl-CoA hydratase/isomerase family.</text>
</comment>
<dbReference type="InterPro" id="IPR036291">
    <property type="entry name" value="NAD(P)-bd_dom_sf"/>
</dbReference>
<evidence type="ECO:0000256" key="5">
    <source>
        <dbReference type="ARBA" id="ARBA00022963"/>
    </source>
</evidence>
<evidence type="ECO:0000259" key="15">
    <source>
        <dbReference type="Pfam" id="PF00725"/>
    </source>
</evidence>
<dbReference type="FunFam" id="3.40.50.720:FF:000009">
    <property type="entry name" value="Fatty oxidation complex, alpha subunit"/>
    <property type="match status" value="1"/>
</dbReference>
<dbReference type="Gene3D" id="3.90.226.10">
    <property type="entry name" value="2-enoyl-CoA Hydratase, Chain A, domain 1"/>
    <property type="match status" value="1"/>
</dbReference>
<dbReference type="STRING" id="1560345.AWL63_00460"/>
<name>A0A1B3Z5H8_9SPHN</name>
<dbReference type="SUPFAM" id="SSF52096">
    <property type="entry name" value="ClpP/crotonase"/>
    <property type="match status" value="1"/>
</dbReference>
<evidence type="ECO:0000313" key="17">
    <source>
        <dbReference type="EMBL" id="AOH82678.1"/>
    </source>
</evidence>
<reference evidence="17 18" key="1">
    <citation type="submission" date="2016-01" db="EMBL/GenBank/DDBJ databases">
        <title>Complete genome and mega plasmid sequence of Sphingomonas panacis DCY99 elicits systemic resistance in rice to Xanthomonas oryzae.</title>
        <authorList>
            <person name="Kim Y.J."/>
            <person name="Yang D.C."/>
            <person name="Sing P."/>
        </authorList>
    </citation>
    <scope>NUCLEOTIDE SEQUENCE [LARGE SCALE GENOMIC DNA]</scope>
    <source>
        <strain evidence="17 18">DCY99</strain>
    </source>
</reference>
<dbReference type="GO" id="GO:0006635">
    <property type="term" value="P:fatty acid beta-oxidation"/>
    <property type="evidence" value="ECO:0007669"/>
    <property type="project" value="UniProtKB-UniPathway"/>
</dbReference>
<dbReference type="InterPro" id="IPR029045">
    <property type="entry name" value="ClpP/crotonase-like_dom_sf"/>
</dbReference>
<evidence type="ECO:0000256" key="2">
    <source>
        <dbReference type="ARBA" id="ARBA00005005"/>
    </source>
</evidence>
<keyword evidence="12" id="KW-0511">Multifunctional enzyme</keyword>
<keyword evidence="7" id="KW-0520">NAD</keyword>
<evidence type="ECO:0000256" key="13">
    <source>
        <dbReference type="ARBA" id="ARBA00049556"/>
    </source>
</evidence>
<evidence type="ECO:0000256" key="12">
    <source>
        <dbReference type="ARBA" id="ARBA00023268"/>
    </source>
</evidence>
<evidence type="ECO:0000256" key="7">
    <source>
        <dbReference type="ARBA" id="ARBA00023027"/>
    </source>
</evidence>
<protein>
    <submittedName>
        <fullName evidence="17">3-hydroxyacyl-CoA dehydrogenase</fullName>
    </submittedName>
</protein>
<keyword evidence="4" id="KW-0276">Fatty acid metabolism</keyword>
<keyword evidence="8" id="KW-0443">Lipid metabolism</keyword>
<comment type="similarity">
    <text evidence="14">Belongs to the enoyl-CoA hydratase/isomerase family.</text>
</comment>
<dbReference type="EMBL" id="CP014168">
    <property type="protein sequence ID" value="AOH82678.1"/>
    <property type="molecule type" value="Genomic_DNA"/>
</dbReference>
<evidence type="ECO:0000256" key="10">
    <source>
        <dbReference type="ARBA" id="ARBA00023235"/>
    </source>
</evidence>
<organism evidence="17 18">
    <name type="scientific">Sphingomonas panacis</name>
    <dbReference type="NCBI Taxonomy" id="1560345"/>
    <lineage>
        <taxon>Bacteria</taxon>
        <taxon>Pseudomonadati</taxon>
        <taxon>Pseudomonadota</taxon>
        <taxon>Alphaproteobacteria</taxon>
        <taxon>Sphingomonadales</taxon>
        <taxon>Sphingomonadaceae</taxon>
        <taxon>Sphingomonas</taxon>
    </lineage>
</organism>
<dbReference type="KEGG" id="span:AWL63_00460"/>
<dbReference type="InterPro" id="IPR006108">
    <property type="entry name" value="3HC_DH_C"/>
</dbReference>
<feature type="domain" description="3-hydroxyacyl-CoA dehydrogenase C-terminal" evidence="15">
    <location>
        <begin position="600"/>
        <end position="683"/>
    </location>
</feature>
<keyword evidence="9" id="KW-0576">Peroxisome</keyword>
<dbReference type="AlphaFoldDB" id="A0A1B3Z5H8"/>
<evidence type="ECO:0000256" key="1">
    <source>
        <dbReference type="ARBA" id="ARBA00004275"/>
    </source>
</evidence>
<dbReference type="GO" id="GO:0016853">
    <property type="term" value="F:isomerase activity"/>
    <property type="evidence" value="ECO:0007669"/>
    <property type="project" value="UniProtKB-KW"/>
</dbReference>
<keyword evidence="10" id="KW-0413">Isomerase</keyword>
<dbReference type="InterPro" id="IPR001753">
    <property type="entry name" value="Enoyl-CoA_hydra/iso"/>
</dbReference>
<dbReference type="SUPFAM" id="SSF48179">
    <property type="entry name" value="6-phosphogluconate dehydrogenase C-terminal domain-like"/>
    <property type="match status" value="2"/>
</dbReference>
<dbReference type="Pfam" id="PF00378">
    <property type="entry name" value="ECH_1"/>
    <property type="match status" value="1"/>
</dbReference>
<keyword evidence="18" id="KW-1185">Reference proteome</keyword>
<dbReference type="SUPFAM" id="SSF51735">
    <property type="entry name" value="NAD(P)-binding Rossmann-fold domains"/>
    <property type="match status" value="1"/>
</dbReference>
<feature type="domain" description="3-hydroxyacyl-CoA dehydrogenase C-terminal" evidence="15">
    <location>
        <begin position="480"/>
        <end position="562"/>
    </location>
</feature>
<dbReference type="InterPro" id="IPR006176">
    <property type="entry name" value="3-OHacyl-CoA_DH_NAD-bd"/>
</dbReference>
<dbReference type="OrthoDB" id="9771883at2"/>
<comment type="subcellular location">
    <subcellularLocation>
        <location evidence="1">Peroxisome</location>
    </subcellularLocation>
</comment>
<keyword evidence="11" id="KW-0456">Lyase</keyword>
<accession>A0A1B3Z5H8</accession>
<evidence type="ECO:0000256" key="4">
    <source>
        <dbReference type="ARBA" id="ARBA00022832"/>
    </source>
</evidence>
<comment type="pathway">
    <text evidence="2">Lipid metabolism; fatty acid beta-oxidation.</text>
</comment>
<dbReference type="GO" id="GO:0070403">
    <property type="term" value="F:NAD+ binding"/>
    <property type="evidence" value="ECO:0007669"/>
    <property type="project" value="InterPro"/>
</dbReference>
<dbReference type="RefSeq" id="WP_069203263.1">
    <property type="nucleotide sequence ID" value="NZ_CP014168.1"/>
</dbReference>
<sequence>MTILAASALTGGIAIITLDNPPVNALSAPLRASLLRELQQALADSAVEAVVILCAGRTFIAGADITEFGKAPQPPSFAELFALIEQAPKPVIAAIHGTALGGGFELALACHYRVAAETAKVGLPEVHLGLLPGAGGTQRVPRLVGAEAALDIITSGRQIRAKEALSLGLIDTLVPDGNLRESAIAFARDVVARGSARPRARDHEVWTVVDRKRPVIFSDFAAKNARRFKGFAAPDAIIAAVQAAVDLPFEEGLARETALFEHLVATPQSAAQRHVFFAEREAARVPDVSADTEILDIRSVGVIGAGTMGGGITMNFLNAGIPVTLVEMTQEAIDRGVAVIRRNYEATVRKGRMSAEQVEQRMGLISPGLDLATLADADLVIEAVYESLDVKREIFGKLDRIAKPGAILASNTSFLDLNRIAEATSRPEWVIGLHFFSPANVMRLLEVVRGAATAKPVVATAMRLAKRIGKVPVLSGVCDGFIANRLLAPRGAQAEAMMLEGTPIDAIDRALVEYGFAMGHFQMMDLVGLDVIGRDSTERTVMGELVACGRLGQKRGAGYYDYDDTRRPSESGITSELIRDVAATRGIRPDATSGDEALLARLLYPVVNEGAKILEEGIALRASDVDIAAILGYNWPVYRGGPLFWANQIGLGRIVAEMRELEGRYGEAFCPTDLLVRLADKGRGFGETA</sequence>
<dbReference type="GO" id="GO:0004300">
    <property type="term" value="F:enoyl-CoA hydratase activity"/>
    <property type="evidence" value="ECO:0007669"/>
    <property type="project" value="UniProtKB-ARBA"/>
</dbReference>
<proteinExistence type="inferred from homology"/>
<dbReference type="GO" id="GO:0003857">
    <property type="term" value="F:(3S)-3-hydroxyacyl-CoA dehydrogenase (NAD+) activity"/>
    <property type="evidence" value="ECO:0007669"/>
    <property type="project" value="UniProtKB-EC"/>
</dbReference>
<dbReference type="Pfam" id="PF02737">
    <property type="entry name" value="3HCDH_N"/>
    <property type="match status" value="1"/>
</dbReference>
<dbReference type="PANTHER" id="PTHR23309">
    <property type="entry name" value="3-HYDROXYACYL-COA DEHYROGENASE"/>
    <property type="match status" value="1"/>
</dbReference>
<dbReference type="UniPathway" id="UPA00659"/>
<dbReference type="InterPro" id="IPR018376">
    <property type="entry name" value="Enoyl-CoA_hyd/isom_CS"/>
</dbReference>
<keyword evidence="5" id="KW-0442">Lipid degradation</keyword>
<evidence type="ECO:0000313" key="18">
    <source>
        <dbReference type="Proteomes" id="UP000094256"/>
    </source>
</evidence>
<evidence type="ECO:0000256" key="8">
    <source>
        <dbReference type="ARBA" id="ARBA00023098"/>
    </source>
</evidence>
<evidence type="ECO:0000256" key="14">
    <source>
        <dbReference type="RuleBase" id="RU003707"/>
    </source>
</evidence>
<comment type="catalytic activity">
    <reaction evidence="13">
        <text>a (3S)-3-hydroxyacyl-CoA + NAD(+) = a 3-oxoacyl-CoA + NADH + H(+)</text>
        <dbReference type="Rhea" id="RHEA:22432"/>
        <dbReference type="ChEBI" id="CHEBI:15378"/>
        <dbReference type="ChEBI" id="CHEBI:57318"/>
        <dbReference type="ChEBI" id="CHEBI:57540"/>
        <dbReference type="ChEBI" id="CHEBI:57945"/>
        <dbReference type="ChEBI" id="CHEBI:90726"/>
        <dbReference type="EC" id="1.1.1.35"/>
    </reaction>
</comment>
<dbReference type="Pfam" id="PF00725">
    <property type="entry name" value="3HCDH"/>
    <property type="match status" value="2"/>
</dbReference>
<evidence type="ECO:0000259" key="16">
    <source>
        <dbReference type="Pfam" id="PF02737"/>
    </source>
</evidence>
<dbReference type="Gene3D" id="1.10.1040.50">
    <property type="match status" value="1"/>
</dbReference>
<evidence type="ECO:0000256" key="3">
    <source>
        <dbReference type="ARBA" id="ARBA00008750"/>
    </source>
</evidence>
<keyword evidence="6" id="KW-0560">Oxidoreductase</keyword>
<evidence type="ECO:0000256" key="11">
    <source>
        <dbReference type="ARBA" id="ARBA00023239"/>
    </source>
</evidence>
<gene>
    <name evidence="17" type="ORF">AWL63_00460</name>
</gene>
<evidence type="ECO:0000256" key="9">
    <source>
        <dbReference type="ARBA" id="ARBA00023140"/>
    </source>
</evidence>
<dbReference type="Proteomes" id="UP000094256">
    <property type="component" value="Chromosome"/>
</dbReference>
<evidence type="ECO:0000256" key="6">
    <source>
        <dbReference type="ARBA" id="ARBA00023002"/>
    </source>
</evidence>
<dbReference type="Gene3D" id="3.40.50.720">
    <property type="entry name" value="NAD(P)-binding Rossmann-like Domain"/>
    <property type="match status" value="1"/>
</dbReference>